<evidence type="ECO:0000313" key="2">
    <source>
        <dbReference type="EnsemblProtists" id="PYU1_T002926"/>
    </source>
</evidence>
<sequence>MQTCPLGWSCVSKTGKCAPKHEVLCYVPRMPTSPVLSLAATDTTDDNDDATGEEGDGGLTAIQAIFGILVIANNVTIPSNTTISNATSSTNGSAVDSSVQSVAVTLSKPSNGAVYSVLSTIPIEWEVATLDGNGETPLLTAFTIEFSANGNSSTFSAIANNVTATSEELGVSKFHYDWYLNGQDNFTCTACVLRICTTPNNSTTELCIRSDGNSRNVTTSSDAGSIKFYIVHEILKCACGLSHARFVPFSYLIALCVPFVALLLEQLVTFYESSKACGFLARRGSPAAAKPSHVCLHYDGRRATKVGRVVVGIMLLVACVASGFQTAQVRWMVDQKGDIVLLWLAMYVLCIVLGFIYSSVLHLAIFSMRWRLQA</sequence>
<dbReference type="EnsemblProtists" id="PYU1_T002926">
    <property type="protein sequence ID" value="PYU1_T002926"/>
    <property type="gene ID" value="PYU1_G002923"/>
</dbReference>
<reference evidence="3" key="2">
    <citation type="submission" date="2010-04" db="EMBL/GenBank/DDBJ databases">
        <authorList>
            <person name="Buell R."/>
            <person name="Hamilton J."/>
            <person name="Hostetler J."/>
        </authorList>
    </citation>
    <scope>NUCLEOTIDE SEQUENCE [LARGE SCALE GENOMIC DNA]</scope>
    <source>
        <strain evidence="3">DAOM:BR144</strain>
    </source>
</reference>
<evidence type="ECO:0000256" key="1">
    <source>
        <dbReference type="SAM" id="Phobius"/>
    </source>
</evidence>
<protein>
    <submittedName>
        <fullName evidence="2">Uncharacterized protein</fullName>
    </submittedName>
</protein>
<dbReference type="AlphaFoldDB" id="K3WD85"/>
<accession>K3WD85</accession>
<keyword evidence="1" id="KW-0472">Membrane</keyword>
<dbReference type="EMBL" id="GL376628">
    <property type="status" value="NOT_ANNOTATED_CDS"/>
    <property type="molecule type" value="Genomic_DNA"/>
</dbReference>
<feature type="transmembrane region" description="Helical" evidence="1">
    <location>
        <begin position="339"/>
        <end position="366"/>
    </location>
</feature>
<proteinExistence type="predicted"/>
<organism evidence="2 3">
    <name type="scientific">Globisporangium ultimum (strain ATCC 200006 / CBS 805.95 / DAOM BR144)</name>
    <name type="common">Pythium ultimum</name>
    <dbReference type="NCBI Taxonomy" id="431595"/>
    <lineage>
        <taxon>Eukaryota</taxon>
        <taxon>Sar</taxon>
        <taxon>Stramenopiles</taxon>
        <taxon>Oomycota</taxon>
        <taxon>Peronosporomycetes</taxon>
        <taxon>Pythiales</taxon>
        <taxon>Pythiaceae</taxon>
        <taxon>Globisporangium</taxon>
    </lineage>
</organism>
<keyword evidence="3" id="KW-1185">Reference proteome</keyword>
<keyword evidence="1" id="KW-0812">Transmembrane</keyword>
<dbReference type="VEuPathDB" id="FungiDB:PYU1_G002923"/>
<dbReference type="Proteomes" id="UP000019132">
    <property type="component" value="Unassembled WGS sequence"/>
</dbReference>
<name>K3WD85_GLOUD</name>
<reference evidence="2" key="3">
    <citation type="submission" date="2015-02" db="UniProtKB">
        <authorList>
            <consortium name="EnsemblProtists"/>
        </authorList>
    </citation>
    <scope>IDENTIFICATION</scope>
    <source>
        <strain evidence="2">DAOM BR144</strain>
    </source>
</reference>
<dbReference type="InParanoid" id="K3WD85"/>
<dbReference type="eggNOG" id="ENOG502SIHV">
    <property type="taxonomic scope" value="Eukaryota"/>
</dbReference>
<feature type="transmembrane region" description="Helical" evidence="1">
    <location>
        <begin position="306"/>
        <end position="327"/>
    </location>
</feature>
<evidence type="ECO:0000313" key="3">
    <source>
        <dbReference type="Proteomes" id="UP000019132"/>
    </source>
</evidence>
<dbReference type="HOGENOM" id="CLU_606357_0_0_1"/>
<reference evidence="3" key="1">
    <citation type="journal article" date="2010" name="Genome Biol.">
        <title>Genome sequence of the necrotrophic plant pathogen Pythium ultimum reveals original pathogenicity mechanisms and effector repertoire.</title>
        <authorList>
            <person name="Levesque C.A."/>
            <person name="Brouwer H."/>
            <person name="Cano L."/>
            <person name="Hamilton J.P."/>
            <person name="Holt C."/>
            <person name="Huitema E."/>
            <person name="Raffaele S."/>
            <person name="Robideau G.P."/>
            <person name="Thines M."/>
            <person name="Win J."/>
            <person name="Zerillo M.M."/>
            <person name="Beakes G.W."/>
            <person name="Boore J.L."/>
            <person name="Busam D."/>
            <person name="Dumas B."/>
            <person name="Ferriera S."/>
            <person name="Fuerstenberg S.I."/>
            <person name="Gachon C.M."/>
            <person name="Gaulin E."/>
            <person name="Govers F."/>
            <person name="Grenville-Briggs L."/>
            <person name="Horner N."/>
            <person name="Hostetler J."/>
            <person name="Jiang R.H."/>
            <person name="Johnson J."/>
            <person name="Krajaejun T."/>
            <person name="Lin H."/>
            <person name="Meijer H.J."/>
            <person name="Moore B."/>
            <person name="Morris P."/>
            <person name="Phuntmart V."/>
            <person name="Puiu D."/>
            <person name="Shetty J."/>
            <person name="Stajich J.E."/>
            <person name="Tripathy S."/>
            <person name="Wawra S."/>
            <person name="van West P."/>
            <person name="Whitty B.R."/>
            <person name="Coutinho P.M."/>
            <person name="Henrissat B."/>
            <person name="Martin F."/>
            <person name="Thomas P.D."/>
            <person name="Tyler B.M."/>
            <person name="De Vries R.P."/>
            <person name="Kamoun S."/>
            <person name="Yandell M."/>
            <person name="Tisserat N."/>
            <person name="Buell C.R."/>
        </authorList>
    </citation>
    <scope>NUCLEOTIDE SEQUENCE</scope>
    <source>
        <strain evidence="3">DAOM:BR144</strain>
    </source>
</reference>
<feature type="transmembrane region" description="Helical" evidence="1">
    <location>
        <begin position="246"/>
        <end position="264"/>
    </location>
</feature>
<keyword evidence="1" id="KW-1133">Transmembrane helix</keyword>